<dbReference type="Pfam" id="PF00560">
    <property type="entry name" value="LRR_1"/>
    <property type="match status" value="2"/>
</dbReference>
<evidence type="ECO:0000256" key="5">
    <source>
        <dbReference type="ARBA" id="ARBA00022737"/>
    </source>
</evidence>
<dbReference type="SUPFAM" id="SSF52058">
    <property type="entry name" value="L domain-like"/>
    <property type="match status" value="1"/>
</dbReference>
<comment type="subcellular location">
    <subcellularLocation>
        <location evidence="1">Membrane</location>
        <topology evidence="1">Single-pass membrane protein</topology>
    </subcellularLocation>
</comment>
<proteinExistence type="predicted"/>
<evidence type="ECO:0000256" key="6">
    <source>
        <dbReference type="ARBA" id="ARBA00022989"/>
    </source>
</evidence>
<dbReference type="InterPro" id="IPR001611">
    <property type="entry name" value="Leu-rich_rpt"/>
</dbReference>
<dbReference type="EMBL" id="BMAC01000003">
    <property type="protein sequence ID" value="GFP78986.1"/>
    <property type="molecule type" value="Genomic_DNA"/>
</dbReference>
<protein>
    <submittedName>
        <fullName evidence="9">Somatic embryogenesis receptor kinase 2</fullName>
    </submittedName>
</protein>
<dbReference type="InterPro" id="IPR032675">
    <property type="entry name" value="LRR_dom_sf"/>
</dbReference>
<evidence type="ECO:0000256" key="4">
    <source>
        <dbReference type="ARBA" id="ARBA00022729"/>
    </source>
</evidence>
<keyword evidence="10" id="KW-1185">Reference proteome</keyword>
<keyword evidence="7" id="KW-0472">Membrane</keyword>
<keyword evidence="3" id="KW-0812">Transmembrane</keyword>
<sequence>MFYYFFELNNISTNLQDPNNVLVSWDNSTVNPCSWFHVTCDANNVVRVDLPNASLSGSLVSKLGDLSNLQYLELYGNDLSGPIPLELGRIFGLISLDLYNNRLTGSIPFTFGNYYRLTALCVNFLWAS</sequence>
<dbReference type="FunFam" id="3.80.10.10:FF:000129">
    <property type="entry name" value="Leucine-rich repeat receptor-like kinase"/>
    <property type="match status" value="1"/>
</dbReference>
<reference evidence="9" key="1">
    <citation type="submission" date="2020-07" db="EMBL/GenBank/DDBJ databases">
        <title>Ethylene signaling mediates host invasion by parasitic plants.</title>
        <authorList>
            <person name="Yoshida S."/>
        </authorList>
    </citation>
    <scope>NUCLEOTIDE SEQUENCE</scope>
    <source>
        <strain evidence="9">Okayama</strain>
    </source>
</reference>
<evidence type="ECO:0000259" key="8">
    <source>
        <dbReference type="Pfam" id="PF08263"/>
    </source>
</evidence>
<evidence type="ECO:0000256" key="7">
    <source>
        <dbReference type="ARBA" id="ARBA00023136"/>
    </source>
</evidence>
<dbReference type="AlphaFoldDB" id="A0A830AY31"/>
<evidence type="ECO:0000256" key="1">
    <source>
        <dbReference type="ARBA" id="ARBA00004167"/>
    </source>
</evidence>
<keyword evidence="2" id="KW-0433">Leucine-rich repeat</keyword>
<feature type="domain" description="Leucine-rich repeat-containing N-terminal plant-type" evidence="8">
    <location>
        <begin position="8"/>
        <end position="41"/>
    </location>
</feature>
<dbReference type="Proteomes" id="UP000653305">
    <property type="component" value="Unassembled WGS sequence"/>
</dbReference>
<dbReference type="GO" id="GO:0016020">
    <property type="term" value="C:membrane"/>
    <property type="evidence" value="ECO:0007669"/>
    <property type="project" value="UniProtKB-SubCell"/>
</dbReference>
<keyword evidence="5" id="KW-0677">Repeat</keyword>
<evidence type="ECO:0000256" key="3">
    <source>
        <dbReference type="ARBA" id="ARBA00022692"/>
    </source>
</evidence>
<keyword evidence="9" id="KW-0418">Kinase</keyword>
<dbReference type="Gene3D" id="3.80.10.10">
    <property type="entry name" value="Ribonuclease Inhibitor"/>
    <property type="match status" value="1"/>
</dbReference>
<accession>A0A830AY31</accession>
<dbReference type="PANTHER" id="PTHR47988">
    <property type="entry name" value="SOMATIC EMBRYOGENESIS RECEPTOR KINASE 1"/>
    <property type="match status" value="1"/>
</dbReference>
<keyword evidence="9" id="KW-0808">Transferase</keyword>
<dbReference type="InterPro" id="IPR013210">
    <property type="entry name" value="LRR_N_plant-typ"/>
</dbReference>
<dbReference type="OrthoDB" id="907505at2759"/>
<evidence type="ECO:0000313" key="10">
    <source>
        <dbReference type="Proteomes" id="UP000653305"/>
    </source>
</evidence>
<comment type="caution">
    <text evidence="9">The sequence shown here is derived from an EMBL/GenBank/DDBJ whole genome shotgun (WGS) entry which is preliminary data.</text>
</comment>
<keyword evidence="9" id="KW-0675">Receptor</keyword>
<dbReference type="Pfam" id="PF08263">
    <property type="entry name" value="LRRNT_2"/>
    <property type="match status" value="1"/>
</dbReference>
<keyword evidence="6" id="KW-1133">Transmembrane helix</keyword>
<evidence type="ECO:0000313" key="9">
    <source>
        <dbReference type="EMBL" id="GFP78986.1"/>
    </source>
</evidence>
<keyword evidence="4" id="KW-0732">Signal</keyword>
<organism evidence="9 10">
    <name type="scientific">Phtheirospermum japonicum</name>
    <dbReference type="NCBI Taxonomy" id="374723"/>
    <lineage>
        <taxon>Eukaryota</taxon>
        <taxon>Viridiplantae</taxon>
        <taxon>Streptophyta</taxon>
        <taxon>Embryophyta</taxon>
        <taxon>Tracheophyta</taxon>
        <taxon>Spermatophyta</taxon>
        <taxon>Magnoliopsida</taxon>
        <taxon>eudicotyledons</taxon>
        <taxon>Gunneridae</taxon>
        <taxon>Pentapetalae</taxon>
        <taxon>asterids</taxon>
        <taxon>lamiids</taxon>
        <taxon>Lamiales</taxon>
        <taxon>Orobanchaceae</taxon>
        <taxon>Orobanchaceae incertae sedis</taxon>
        <taxon>Phtheirospermum</taxon>
    </lineage>
</organism>
<evidence type="ECO:0000256" key="2">
    <source>
        <dbReference type="ARBA" id="ARBA00022614"/>
    </source>
</evidence>
<gene>
    <name evidence="9" type="ORF">PHJA_000042100</name>
</gene>
<dbReference type="GO" id="GO:0016301">
    <property type="term" value="F:kinase activity"/>
    <property type="evidence" value="ECO:0007669"/>
    <property type="project" value="UniProtKB-KW"/>
</dbReference>
<name>A0A830AY31_9LAMI</name>